<proteinExistence type="predicted"/>
<keyword evidence="1" id="KW-0812">Transmembrane</keyword>
<evidence type="ECO:0000313" key="3">
    <source>
        <dbReference type="Proteomes" id="UP000671995"/>
    </source>
</evidence>
<reference evidence="2" key="1">
    <citation type="submission" date="2020-05" db="EMBL/GenBank/DDBJ databases">
        <authorList>
            <person name="Zeng H."/>
            <person name="Chan Y.K."/>
            <person name="Watt R.M."/>
        </authorList>
    </citation>
    <scope>NUCLEOTIDE SEQUENCE</scope>
    <source>
        <strain evidence="2">ATCC 700773</strain>
    </source>
</reference>
<accession>A0A975F1M0</accession>
<dbReference type="Proteomes" id="UP000671995">
    <property type="component" value="Chromosome"/>
</dbReference>
<dbReference type="EMBL" id="CP054257">
    <property type="protein sequence ID" value="QTQ12698.1"/>
    <property type="molecule type" value="Genomic_DNA"/>
</dbReference>
<keyword evidence="1" id="KW-1133">Transmembrane helix</keyword>
<organism evidence="2 3">
    <name type="scientific">Treponema parvum</name>
    <dbReference type="NCBI Taxonomy" id="138851"/>
    <lineage>
        <taxon>Bacteria</taxon>
        <taxon>Pseudomonadati</taxon>
        <taxon>Spirochaetota</taxon>
        <taxon>Spirochaetia</taxon>
        <taxon>Spirochaetales</taxon>
        <taxon>Treponemataceae</taxon>
        <taxon>Treponema</taxon>
    </lineage>
</organism>
<evidence type="ECO:0000313" key="2">
    <source>
        <dbReference type="EMBL" id="QTQ12698.1"/>
    </source>
</evidence>
<feature type="transmembrane region" description="Helical" evidence="1">
    <location>
        <begin position="59"/>
        <end position="81"/>
    </location>
</feature>
<name>A0A975F1M0_9SPIR</name>
<gene>
    <name evidence="2" type="ORF">HRI96_11120</name>
</gene>
<reference evidence="2" key="2">
    <citation type="journal article" date="2021" name="Microbiol. Resour. Announc.">
        <title>Complete Genome Sequences of Three Human Oral Treponema parvum Isolates.</title>
        <authorList>
            <person name="Zeng H."/>
            <person name="Watt R.M."/>
        </authorList>
    </citation>
    <scope>NUCLEOTIDE SEQUENCE</scope>
    <source>
        <strain evidence="2">ATCC 700773</strain>
    </source>
</reference>
<protein>
    <submittedName>
        <fullName evidence="2">Uncharacterized protein</fullName>
    </submittedName>
</protein>
<evidence type="ECO:0000256" key="1">
    <source>
        <dbReference type="SAM" id="Phobius"/>
    </source>
</evidence>
<keyword evidence="1" id="KW-0472">Membrane</keyword>
<sequence>MMDEVKITEYQRKKNTIIFSIAVGVFNFIFMIALLVALFIVAVLVIYKVFNFSSSLPLHIVMPFILAAGLILDIILSVKIIRFIIVKFDLKDKINKKIANQYLYSKKSSRP</sequence>
<feature type="transmembrane region" description="Helical" evidence="1">
    <location>
        <begin position="21"/>
        <end position="47"/>
    </location>
</feature>
<dbReference type="AlphaFoldDB" id="A0A975F1M0"/>
<dbReference type="RefSeq" id="WP_210117410.1">
    <property type="nucleotide sequence ID" value="NZ_CP054257.1"/>
</dbReference>